<dbReference type="GO" id="GO:0004519">
    <property type="term" value="F:endonuclease activity"/>
    <property type="evidence" value="ECO:0007669"/>
    <property type="project" value="UniProtKB-KW"/>
</dbReference>
<evidence type="ECO:0000313" key="4">
    <source>
        <dbReference type="EMBL" id="QIP37025.1"/>
    </source>
</evidence>
<dbReference type="REBASE" id="394348">
    <property type="entry name" value="S.Krh9a1aORF8320P"/>
</dbReference>
<keyword evidence="3" id="KW-0238">DNA-binding</keyword>
<dbReference type="PANTHER" id="PTHR43140">
    <property type="entry name" value="TYPE-1 RESTRICTION ENZYME ECOKI SPECIFICITY PROTEIN"/>
    <property type="match status" value="1"/>
</dbReference>
<keyword evidence="2" id="KW-0680">Restriction system</keyword>
<dbReference type="GO" id="GO:0003677">
    <property type="term" value="F:DNA binding"/>
    <property type="evidence" value="ECO:0007669"/>
    <property type="project" value="UniProtKB-KW"/>
</dbReference>
<dbReference type="InterPro" id="IPR051212">
    <property type="entry name" value="Type-I_RE_S_subunit"/>
</dbReference>
<proteinExistence type="inferred from homology"/>
<dbReference type="CDD" id="cd17262">
    <property type="entry name" value="RMtype1_S_Aco12261I-TRD2-CR2"/>
    <property type="match status" value="1"/>
</dbReference>
<accession>A0A181CAY1</accession>
<dbReference type="KEGG" id="kre:GWK63_08330"/>
<name>A0A181CAY1_9PROT</name>
<evidence type="ECO:0000256" key="1">
    <source>
        <dbReference type="ARBA" id="ARBA00010923"/>
    </source>
</evidence>
<organism evidence="4 5">
    <name type="scientific">Komagataeibacter rhaeticus</name>
    <dbReference type="NCBI Taxonomy" id="215221"/>
    <lineage>
        <taxon>Bacteria</taxon>
        <taxon>Pseudomonadati</taxon>
        <taxon>Pseudomonadota</taxon>
        <taxon>Alphaproteobacteria</taxon>
        <taxon>Acetobacterales</taxon>
        <taxon>Acetobacteraceae</taxon>
        <taxon>Komagataeibacter</taxon>
    </lineage>
</organism>
<dbReference type="SUPFAM" id="SSF116734">
    <property type="entry name" value="DNA methylase specificity domain"/>
    <property type="match status" value="2"/>
</dbReference>
<dbReference type="EMBL" id="CP050139">
    <property type="protein sequence ID" value="QIP37025.1"/>
    <property type="molecule type" value="Genomic_DNA"/>
</dbReference>
<sequence length="393" mass="41455">MQGHDGRRNAREGRWPCVPLGALVECLDARRIPLSRAQRARCPGHVPYHGASGVIGHVDRALFDGPLVLLGEDGAPFLDPARDVAFFHEGPLWAGNHVHVLRPRAGVDGRFVAHALNTVAYDAYVEGATRPKLTRARMNSLPVPCPPPACQRRIARELDGALARIARQLHELSVQAALAREQADAALWHAVQPDGGHPVRLLGSVFDIVGGGTPPTARADCWGGDVPWLTPADLPAGAPVRLRHGARGLSIAGLAACRATLVPPGALVVSTRAPVGRVGMTEVAVSVSQGCKALVPRGGDVALDYAAFLLRAHAPVLRQRAGGSVFAEVDTATLASLELPLPPLPVQRAVARTAWATMARLAAQDAAHAAMVAALHEYRPALRHARVAGLAED</sequence>
<dbReference type="InterPro" id="IPR044946">
    <property type="entry name" value="Restrct_endonuc_typeI_TRD_sf"/>
</dbReference>
<evidence type="ECO:0000256" key="2">
    <source>
        <dbReference type="ARBA" id="ARBA00022747"/>
    </source>
</evidence>
<dbReference type="REBASE" id="150734">
    <property type="entry name" value="S.KrhiGEMORF1649P"/>
</dbReference>
<dbReference type="GO" id="GO:0009307">
    <property type="term" value="P:DNA restriction-modification system"/>
    <property type="evidence" value="ECO:0007669"/>
    <property type="project" value="UniProtKB-KW"/>
</dbReference>
<dbReference type="Proteomes" id="UP000502533">
    <property type="component" value="Chromosome"/>
</dbReference>
<gene>
    <name evidence="4" type="ORF">GWK63_08330</name>
</gene>
<dbReference type="AlphaFoldDB" id="A0A181CAY1"/>
<keyword evidence="4" id="KW-0378">Hydrolase</keyword>
<dbReference type="InterPro" id="IPR000055">
    <property type="entry name" value="Restrct_endonuc_typeI_TRD"/>
</dbReference>
<keyword evidence="5" id="KW-1185">Reference proteome</keyword>
<reference evidence="4 5" key="1">
    <citation type="submission" date="2020-03" db="EMBL/GenBank/DDBJ databases">
        <title>Isolation of cellulose-producing strains, genome characterization and application of the synthesized cellulose films as an economical and sustainable material for piezoelectric sensor construction.</title>
        <authorList>
            <person name="Mangayil R.K."/>
        </authorList>
    </citation>
    <scope>NUCLEOTIDE SEQUENCE [LARGE SCALE GENOMIC DNA]</scope>
    <source>
        <strain evidence="4 5">ENS 9a1a</strain>
    </source>
</reference>
<dbReference type="Gene3D" id="3.90.220.20">
    <property type="entry name" value="DNA methylase specificity domains"/>
    <property type="match status" value="2"/>
</dbReference>
<keyword evidence="4" id="KW-0540">Nuclease</keyword>
<comment type="similarity">
    <text evidence="1">Belongs to the type-I restriction system S methylase family.</text>
</comment>
<evidence type="ECO:0000256" key="3">
    <source>
        <dbReference type="ARBA" id="ARBA00023125"/>
    </source>
</evidence>
<evidence type="ECO:0000313" key="5">
    <source>
        <dbReference type="Proteomes" id="UP000502533"/>
    </source>
</evidence>
<dbReference type="PANTHER" id="PTHR43140:SF1">
    <property type="entry name" value="TYPE I RESTRICTION ENZYME ECOKI SPECIFICITY SUBUNIT"/>
    <property type="match status" value="1"/>
</dbReference>
<dbReference type="Pfam" id="PF01420">
    <property type="entry name" value="Methylase_S"/>
    <property type="match status" value="2"/>
</dbReference>
<protein>
    <submittedName>
        <fullName evidence="4">Restriction endonuclease subunit S</fullName>
    </submittedName>
</protein>
<keyword evidence="4" id="KW-0255">Endonuclease</keyword>